<name>A0ABT7AGH2_9HYPH</name>
<accession>A0ABT7AGH2</accession>
<evidence type="ECO:0000313" key="2">
    <source>
        <dbReference type="EMBL" id="MDJ1158478.1"/>
    </source>
</evidence>
<proteinExistence type="predicted"/>
<reference evidence="2 3" key="1">
    <citation type="submission" date="2023-05" db="EMBL/GenBank/DDBJ databases">
        <title>Chelatococcus sp. nov., a moderately thermophilic bacterium isolated from hot spring microbial mat.</title>
        <authorList>
            <person name="Hu C.-J."/>
            <person name="Li W.-J."/>
        </authorList>
    </citation>
    <scope>NUCLEOTIDE SEQUENCE [LARGE SCALE GENOMIC DNA]</scope>
    <source>
        <strain evidence="2 3">SYSU G07232</strain>
    </source>
</reference>
<protein>
    <submittedName>
        <fullName evidence="2">Uncharacterized protein</fullName>
    </submittedName>
</protein>
<evidence type="ECO:0000256" key="1">
    <source>
        <dbReference type="SAM" id="Phobius"/>
    </source>
</evidence>
<feature type="transmembrane region" description="Helical" evidence="1">
    <location>
        <begin position="19"/>
        <end position="41"/>
    </location>
</feature>
<keyword evidence="1" id="KW-0812">Transmembrane</keyword>
<keyword evidence="3" id="KW-1185">Reference proteome</keyword>
<keyword evidence="1" id="KW-0472">Membrane</keyword>
<comment type="caution">
    <text evidence="2">The sequence shown here is derived from an EMBL/GenBank/DDBJ whole genome shotgun (WGS) entry which is preliminary data.</text>
</comment>
<dbReference type="Proteomes" id="UP001321492">
    <property type="component" value="Unassembled WGS sequence"/>
</dbReference>
<keyword evidence="1" id="KW-1133">Transmembrane helix</keyword>
<dbReference type="EMBL" id="JASJEV010000005">
    <property type="protein sequence ID" value="MDJ1158478.1"/>
    <property type="molecule type" value="Genomic_DNA"/>
</dbReference>
<organism evidence="2 3">
    <name type="scientific">Chelatococcus albus</name>
    <dbReference type="NCBI Taxonomy" id="3047466"/>
    <lineage>
        <taxon>Bacteria</taxon>
        <taxon>Pseudomonadati</taxon>
        <taxon>Pseudomonadota</taxon>
        <taxon>Alphaproteobacteria</taxon>
        <taxon>Hyphomicrobiales</taxon>
        <taxon>Chelatococcaceae</taxon>
        <taxon>Chelatococcus</taxon>
    </lineage>
</organism>
<gene>
    <name evidence="2" type="ORF">QNA08_09550</name>
</gene>
<sequence length="57" mass="5899">MSGDEAGAGQPRDRRRSRVCATVGVLLVVVLLGLVGITLAASGVTVRCRSAFALIRC</sequence>
<dbReference type="RefSeq" id="WP_283740472.1">
    <property type="nucleotide sequence ID" value="NZ_JASJEV010000005.1"/>
</dbReference>
<evidence type="ECO:0000313" key="3">
    <source>
        <dbReference type="Proteomes" id="UP001321492"/>
    </source>
</evidence>